<dbReference type="InterPro" id="IPR029063">
    <property type="entry name" value="SAM-dependent_MTases_sf"/>
</dbReference>
<name>A0A6I4U2Q8_9SPHN</name>
<dbReference type="GO" id="GO:0008168">
    <property type="term" value="F:methyltransferase activity"/>
    <property type="evidence" value="ECO:0007669"/>
    <property type="project" value="UniProtKB-KW"/>
</dbReference>
<dbReference type="GO" id="GO:0032259">
    <property type="term" value="P:methylation"/>
    <property type="evidence" value="ECO:0007669"/>
    <property type="project" value="UniProtKB-KW"/>
</dbReference>
<dbReference type="AlphaFoldDB" id="A0A6I4U2Q8"/>
<keyword evidence="2" id="KW-0808">Transferase</keyword>
<dbReference type="OrthoDB" id="213472at2"/>
<comment type="caution">
    <text evidence="2">The sequence shown here is derived from an EMBL/GenBank/DDBJ whole genome shotgun (WGS) entry which is preliminary data.</text>
</comment>
<sequence>MEKHATFTPSGFFNRELAEAYDRRNSGLKPISDALHFLIRLVLADLPARSRVLCVGVGTGADIFALADAFPDMTFVASDPAPEMIEIARRRVEEAELSNRVELVTGYVDDVDQTGFDAALCLLVAHFVQRDDRPAFYRAIHDRLAPGGHFVSAEISADFGSPEFPGRLEDWKQVHRLMGANEESLDALEDTLRGTLQVVSPAETEALWIEAGFAQPIPFFQSAMIHGWHARRVHD</sequence>
<proteinExistence type="predicted"/>
<dbReference type="Gene3D" id="3.40.50.150">
    <property type="entry name" value="Vaccinia Virus protein VP39"/>
    <property type="match status" value="1"/>
</dbReference>
<dbReference type="InterPro" id="IPR041698">
    <property type="entry name" value="Methyltransf_25"/>
</dbReference>
<dbReference type="Pfam" id="PF13649">
    <property type="entry name" value="Methyltransf_25"/>
    <property type="match status" value="1"/>
</dbReference>
<feature type="domain" description="Methyltransferase" evidence="1">
    <location>
        <begin position="52"/>
        <end position="148"/>
    </location>
</feature>
<dbReference type="EMBL" id="WTYR01000001">
    <property type="protein sequence ID" value="MXP10359.1"/>
    <property type="molecule type" value="Genomic_DNA"/>
</dbReference>
<dbReference type="SUPFAM" id="SSF53335">
    <property type="entry name" value="S-adenosyl-L-methionine-dependent methyltransferases"/>
    <property type="match status" value="1"/>
</dbReference>
<dbReference type="PANTHER" id="PTHR42912">
    <property type="entry name" value="METHYLTRANSFERASE"/>
    <property type="match status" value="1"/>
</dbReference>
<evidence type="ECO:0000313" key="2">
    <source>
        <dbReference type="EMBL" id="MXP10359.1"/>
    </source>
</evidence>
<evidence type="ECO:0000313" key="3">
    <source>
        <dbReference type="Proteomes" id="UP000429229"/>
    </source>
</evidence>
<gene>
    <name evidence="2" type="ORF">GRI68_09240</name>
</gene>
<dbReference type="InterPro" id="IPR050508">
    <property type="entry name" value="Methyltransf_Superfamily"/>
</dbReference>
<evidence type="ECO:0000259" key="1">
    <source>
        <dbReference type="Pfam" id="PF13649"/>
    </source>
</evidence>
<dbReference type="PANTHER" id="PTHR42912:SF93">
    <property type="entry name" value="N6-ADENOSINE-METHYLTRANSFERASE TMT1A"/>
    <property type="match status" value="1"/>
</dbReference>
<keyword evidence="2" id="KW-0489">Methyltransferase</keyword>
<accession>A0A6I4U2Q8</accession>
<organism evidence="2 3">
    <name type="scientific">Alteriqipengyuania halimionae</name>
    <dbReference type="NCBI Taxonomy" id="1926630"/>
    <lineage>
        <taxon>Bacteria</taxon>
        <taxon>Pseudomonadati</taxon>
        <taxon>Pseudomonadota</taxon>
        <taxon>Alphaproteobacteria</taxon>
        <taxon>Sphingomonadales</taxon>
        <taxon>Erythrobacteraceae</taxon>
        <taxon>Alteriqipengyuania</taxon>
    </lineage>
</organism>
<protein>
    <submittedName>
        <fullName evidence="2">Methyltransferase domain-containing protein</fullName>
    </submittedName>
</protein>
<dbReference type="Proteomes" id="UP000429229">
    <property type="component" value="Unassembled WGS sequence"/>
</dbReference>
<reference evidence="2 3" key="1">
    <citation type="submission" date="2019-12" db="EMBL/GenBank/DDBJ databases">
        <title>Genomic-based taxomic classification of the family Erythrobacteraceae.</title>
        <authorList>
            <person name="Xu L."/>
        </authorList>
    </citation>
    <scope>NUCLEOTIDE SEQUENCE [LARGE SCALE GENOMIC DNA]</scope>
    <source>
        <strain evidence="2 3">LMG 29519</strain>
    </source>
</reference>
<dbReference type="CDD" id="cd02440">
    <property type="entry name" value="AdoMet_MTases"/>
    <property type="match status" value="1"/>
</dbReference>
<keyword evidence="3" id="KW-1185">Reference proteome</keyword>